<comment type="caution">
    <text evidence="8">The sequence shown here is derived from an EMBL/GenBank/DDBJ whole genome shotgun (WGS) entry which is preliminary data.</text>
</comment>
<evidence type="ECO:0000259" key="7">
    <source>
        <dbReference type="Pfam" id="PF13087"/>
    </source>
</evidence>
<evidence type="ECO:0000256" key="5">
    <source>
        <dbReference type="ARBA" id="ARBA00022840"/>
    </source>
</evidence>
<evidence type="ECO:0000256" key="2">
    <source>
        <dbReference type="ARBA" id="ARBA00022741"/>
    </source>
</evidence>
<feature type="domain" description="DNA2/NAM7 helicase-like C-terminal" evidence="7">
    <location>
        <begin position="533"/>
        <end position="733"/>
    </location>
</feature>
<dbReference type="PANTHER" id="PTHR43788:SF8">
    <property type="entry name" value="DNA-BINDING PROTEIN SMUBP-2"/>
    <property type="match status" value="1"/>
</dbReference>
<dbReference type="GO" id="GO:0016787">
    <property type="term" value="F:hydrolase activity"/>
    <property type="evidence" value="ECO:0007669"/>
    <property type="project" value="UniProtKB-KW"/>
</dbReference>
<reference evidence="8" key="2">
    <citation type="submission" date="2023-05" db="EMBL/GenBank/DDBJ databases">
        <authorList>
            <consortium name="Lawrence Berkeley National Laboratory"/>
            <person name="Steindorff A."/>
            <person name="Hensen N."/>
            <person name="Bonometti L."/>
            <person name="Westerberg I."/>
            <person name="Brannstrom I.O."/>
            <person name="Guillou S."/>
            <person name="Cros-Aarteil S."/>
            <person name="Calhoun S."/>
            <person name="Haridas S."/>
            <person name="Kuo A."/>
            <person name="Mondo S."/>
            <person name="Pangilinan J."/>
            <person name="Riley R."/>
            <person name="Labutti K."/>
            <person name="Andreopoulos B."/>
            <person name="Lipzen A."/>
            <person name="Chen C."/>
            <person name="Yanf M."/>
            <person name="Daum C."/>
            <person name="Ng V."/>
            <person name="Clum A."/>
            <person name="Ohm R."/>
            <person name="Martin F."/>
            <person name="Silar P."/>
            <person name="Natvig D."/>
            <person name="Lalanne C."/>
            <person name="Gautier V."/>
            <person name="Ament-Velasquez S.L."/>
            <person name="Kruys A."/>
            <person name="Hutchinson M.I."/>
            <person name="Powell A.J."/>
            <person name="Barry K."/>
            <person name="Miller A.N."/>
            <person name="Grigoriev I.V."/>
            <person name="Debuchy R."/>
            <person name="Gladieux P."/>
            <person name="Thoren M.H."/>
            <person name="Johannesson H."/>
        </authorList>
    </citation>
    <scope>NUCLEOTIDE SEQUENCE</scope>
    <source>
        <strain evidence="8">CBS 141.50</strain>
    </source>
</reference>
<dbReference type="Pfam" id="PF13086">
    <property type="entry name" value="AAA_11"/>
    <property type="match status" value="1"/>
</dbReference>
<keyword evidence="4" id="KW-0347">Helicase</keyword>
<evidence type="ECO:0000256" key="4">
    <source>
        <dbReference type="ARBA" id="ARBA00022806"/>
    </source>
</evidence>
<dbReference type="SUPFAM" id="SSF52540">
    <property type="entry name" value="P-loop containing nucleoside triphosphate hydrolases"/>
    <property type="match status" value="1"/>
</dbReference>
<dbReference type="InterPro" id="IPR050534">
    <property type="entry name" value="Coronavir_polyprotein_1ab"/>
</dbReference>
<dbReference type="Gene3D" id="3.40.50.300">
    <property type="entry name" value="P-loop containing nucleotide triphosphate hydrolases"/>
    <property type="match status" value="2"/>
</dbReference>
<dbReference type="EMBL" id="MU853600">
    <property type="protein sequence ID" value="KAK4142181.1"/>
    <property type="molecule type" value="Genomic_DNA"/>
</dbReference>
<evidence type="ECO:0000259" key="6">
    <source>
        <dbReference type="Pfam" id="PF13086"/>
    </source>
</evidence>
<name>A0AAN6V0I9_9PEZI</name>
<evidence type="ECO:0000256" key="3">
    <source>
        <dbReference type="ARBA" id="ARBA00022801"/>
    </source>
</evidence>
<dbReference type="AlphaFoldDB" id="A0AAN6V0I9"/>
<protein>
    <submittedName>
        <fullName evidence="8">P-loop containing nucleoside triphosphate hydrolase protein</fullName>
    </submittedName>
</protein>
<comment type="similarity">
    <text evidence="1">Belongs to the DNA2/NAM7 helicase family.</text>
</comment>
<dbReference type="InterPro" id="IPR027417">
    <property type="entry name" value="P-loop_NTPase"/>
</dbReference>
<keyword evidence="5" id="KW-0067">ATP-binding</keyword>
<evidence type="ECO:0000313" key="9">
    <source>
        <dbReference type="Proteomes" id="UP001302676"/>
    </source>
</evidence>
<dbReference type="GeneID" id="87814322"/>
<dbReference type="GO" id="GO:0005524">
    <property type="term" value="F:ATP binding"/>
    <property type="evidence" value="ECO:0007669"/>
    <property type="project" value="UniProtKB-KW"/>
</dbReference>
<keyword evidence="2" id="KW-0547">Nucleotide-binding</keyword>
<dbReference type="RefSeq" id="XP_062635552.1">
    <property type="nucleotide sequence ID" value="XM_062777709.1"/>
</dbReference>
<keyword evidence="9" id="KW-1185">Reference proteome</keyword>
<dbReference type="InterPro" id="IPR041677">
    <property type="entry name" value="DNA2/NAM7_AAA_11"/>
</dbReference>
<sequence>MAPAVSRLLAFAGVEEFARRHRGGTEAEFLGNQKLVEETNKRNLQFQSWFVSTTRKTSKRVEYLVVVRPGQGGEGSIPQLGEPAKLRVALGDDNFTRFWDARRLETPATALRAAANPSEKLTYFKVTSPIADAHQGVRTLLDFPAAEADDNTDDTADTTSCDREVALTNENSVLVNFLLVASEATKNSELGALDHLWGRFANASEQQTLAFKYFVTLRDPEFFVDLHQQIPHLKGAMDDPTWPGSPLEKKFARLNPQQKAAYLEGFRRLECGICILPGGPGAGKTHFNIFTIAMAQSQPLPRPVMIKGKPTRRYAKVLFIVDMNAPVDDVANRMVATYKELGMNKVCIRMKGWGSEISSSDRLNSVEDAGSGDVVPVDFSKGFLETAKLMGTDDPRRTCQALTLDEAAWEHYDKFKSTQYEGLTEYLNTDLWEEAEIVPFRFRCLLYHLYRDTLENADFIATTPVAASNHFKGMFKPDLVYFDEAPHARELTNLIAIANFEPIAYIFCGDHRQTIPFVGSAGDDDENPFKQQMQTSMMERAAAAGVIHYELLMNHRAFGGLEQLASVMWYDGKMISGNESTPASVTHMLSYLGQFKDGKPCTTPRLLVHLKNCGPESRDGTSAWNPSHMTWVMERINELLLDHEFKHAERDQPGTILVISPYKKAFHEYKKEIKKLPAWAQKRVETRTVDVVQGHEADFVFLDLVKDRSTKFLDNPNRLCVALTRARIGEIVMMHPNMVHSATFKRNSENLRPIHELCSKAGQVVHVDPATSSRVALPLVTP</sequence>
<keyword evidence="3 8" id="KW-0378">Hydrolase</keyword>
<organism evidence="8 9">
    <name type="scientific">Dichotomopilus funicola</name>
    <dbReference type="NCBI Taxonomy" id="1934379"/>
    <lineage>
        <taxon>Eukaryota</taxon>
        <taxon>Fungi</taxon>
        <taxon>Dikarya</taxon>
        <taxon>Ascomycota</taxon>
        <taxon>Pezizomycotina</taxon>
        <taxon>Sordariomycetes</taxon>
        <taxon>Sordariomycetidae</taxon>
        <taxon>Sordariales</taxon>
        <taxon>Chaetomiaceae</taxon>
        <taxon>Dichotomopilus</taxon>
    </lineage>
</organism>
<gene>
    <name evidence="8" type="ORF">C8A04DRAFT_13434</name>
</gene>
<feature type="non-terminal residue" evidence="8">
    <location>
        <position position="782"/>
    </location>
</feature>
<dbReference type="Proteomes" id="UP001302676">
    <property type="component" value="Unassembled WGS sequence"/>
</dbReference>
<reference evidence="8" key="1">
    <citation type="journal article" date="2023" name="Mol. Phylogenet. Evol.">
        <title>Genome-scale phylogeny and comparative genomics of the fungal order Sordariales.</title>
        <authorList>
            <person name="Hensen N."/>
            <person name="Bonometti L."/>
            <person name="Westerberg I."/>
            <person name="Brannstrom I.O."/>
            <person name="Guillou S."/>
            <person name="Cros-Aarteil S."/>
            <person name="Calhoun S."/>
            <person name="Haridas S."/>
            <person name="Kuo A."/>
            <person name="Mondo S."/>
            <person name="Pangilinan J."/>
            <person name="Riley R."/>
            <person name="LaButti K."/>
            <person name="Andreopoulos B."/>
            <person name="Lipzen A."/>
            <person name="Chen C."/>
            <person name="Yan M."/>
            <person name="Daum C."/>
            <person name="Ng V."/>
            <person name="Clum A."/>
            <person name="Steindorff A."/>
            <person name="Ohm R.A."/>
            <person name="Martin F."/>
            <person name="Silar P."/>
            <person name="Natvig D.O."/>
            <person name="Lalanne C."/>
            <person name="Gautier V."/>
            <person name="Ament-Velasquez S.L."/>
            <person name="Kruys A."/>
            <person name="Hutchinson M.I."/>
            <person name="Powell A.J."/>
            <person name="Barry K."/>
            <person name="Miller A.N."/>
            <person name="Grigoriev I.V."/>
            <person name="Debuchy R."/>
            <person name="Gladieux P."/>
            <person name="Hiltunen Thoren M."/>
            <person name="Johannesson H."/>
        </authorList>
    </citation>
    <scope>NUCLEOTIDE SEQUENCE</scope>
    <source>
        <strain evidence="8">CBS 141.50</strain>
    </source>
</reference>
<evidence type="ECO:0000256" key="1">
    <source>
        <dbReference type="ARBA" id="ARBA00007913"/>
    </source>
</evidence>
<dbReference type="GO" id="GO:0043139">
    <property type="term" value="F:5'-3' DNA helicase activity"/>
    <property type="evidence" value="ECO:0007669"/>
    <property type="project" value="TreeGrafter"/>
</dbReference>
<dbReference type="PANTHER" id="PTHR43788">
    <property type="entry name" value="DNA2/NAM7 HELICASE FAMILY MEMBER"/>
    <property type="match status" value="1"/>
</dbReference>
<proteinExistence type="inferred from homology"/>
<dbReference type="InterPro" id="IPR041679">
    <property type="entry name" value="DNA2/NAM7-like_C"/>
</dbReference>
<dbReference type="Pfam" id="PF13087">
    <property type="entry name" value="AAA_12"/>
    <property type="match status" value="1"/>
</dbReference>
<evidence type="ECO:0000313" key="8">
    <source>
        <dbReference type="EMBL" id="KAK4142181.1"/>
    </source>
</evidence>
<feature type="domain" description="DNA2/NAM7 helicase helicase" evidence="6">
    <location>
        <begin position="254"/>
        <end position="520"/>
    </location>
</feature>
<accession>A0AAN6V0I9</accession>